<evidence type="ECO:0000313" key="3">
    <source>
        <dbReference type="EMBL" id="ONI05391.1"/>
    </source>
</evidence>
<protein>
    <recommendedName>
        <fullName evidence="5">Secreted protein</fullName>
    </recommendedName>
</protein>
<keyword evidence="4" id="KW-1185">Reference proteome</keyword>
<accession>A0A251P1G4</accession>
<evidence type="ECO:0008006" key="5">
    <source>
        <dbReference type="Google" id="ProtNLM"/>
    </source>
</evidence>
<keyword evidence="1" id="KW-0472">Membrane</keyword>
<organism evidence="3 4">
    <name type="scientific">Prunus persica</name>
    <name type="common">Peach</name>
    <name type="synonym">Amygdalus persica</name>
    <dbReference type="NCBI Taxonomy" id="3760"/>
    <lineage>
        <taxon>Eukaryota</taxon>
        <taxon>Viridiplantae</taxon>
        <taxon>Streptophyta</taxon>
        <taxon>Embryophyta</taxon>
        <taxon>Tracheophyta</taxon>
        <taxon>Spermatophyta</taxon>
        <taxon>Magnoliopsida</taxon>
        <taxon>eudicotyledons</taxon>
        <taxon>Gunneridae</taxon>
        <taxon>Pentapetalae</taxon>
        <taxon>rosids</taxon>
        <taxon>fabids</taxon>
        <taxon>Rosales</taxon>
        <taxon>Rosaceae</taxon>
        <taxon>Amygdaloideae</taxon>
        <taxon>Amygdaleae</taxon>
        <taxon>Prunus</taxon>
    </lineage>
</organism>
<keyword evidence="2" id="KW-0732">Signal</keyword>
<evidence type="ECO:0000256" key="2">
    <source>
        <dbReference type="SAM" id="SignalP"/>
    </source>
</evidence>
<feature type="transmembrane region" description="Helical" evidence="1">
    <location>
        <begin position="48"/>
        <end position="67"/>
    </location>
</feature>
<feature type="signal peptide" evidence="2">
    <location>
        <begin position="1"/>
        <end position="24"/>
    </location>
</feature>
<dbReference type="EMBL" id="CM007655">
    <property type="protein sequence ID" value="ONI05391.1"/>
    <property type="molecule type" value="Genomic_DNA"/>
</dbReference>
<dbReference type="Gramene" id="ONI05391">
    <property type="protein sequence ID" value="ONI05391"/>
    <property type="gene ID" value="PRUPE_5G005200"/>
</dbReference>
<dbReference type="AlphaFoldDB" id="A0A251P1G4"/>
<dbReference type="Proteomes" id="UP000006882">
    <property type="component" value="Chromosome G5"/>
</dbReference>
<keyword evidence="1" id="KW-0812">Transmembrane</keyword>
<name>A0A251P1G4_PRUPE</name>
<keyword evidence="1" id="KW-1133">Transmembrane helix</keyword>
<gene>
    <name evidence="3" type="ORF">PRUPE_5G005200</name>
</gene>
<reference evidence="3 4" key="1">
    <citation type="journal article" date="2013" name="Nat. Genet.">
        <title>The high-quality draft genome of peach (Prunus persica) identifies unique patterns of genetic diversity, domestication and genome evolution.</title>
        <authorList>
            <consortium name="International Peach Genome Initiative"/>
            <person name="Verde I."/>
            <person name="Abbott A.G."/>
            <person name="Scalabrin S."/>
            <person name="Jung S."/>
            <person name="Shu S."/>
            <person name="Marroni F."/>
            <person name="Zhebentyayeva T."/>
            <person name="Dettori M.T."/>
            <person name="Grimwood J."/>
            <person name="Cattonaro F."/>
            <person name="Zuccolo A."/>
            <person name="Rossini L."/>
            <person name="Jenkins J."/>
            <person name="Vendramin E."/>
            <person name="Meisel L.A."/>
            <person name="Decroocq V."/>
            <person name="Sosinski B."/>
            <person name="Prochnik S."/>
            <person name="Mitros T."/>
            <person name="Policriti A."/>
            <person name="Cipriani G."/>
            <person name="Dondini L."/>
            <person name="Ficklin S."/>
            <person name="Goodstein D.M."/>
            <person name="Xuan P."/>
            <person name="Del Fabbro C."/>
            <person name="Aramini V."/>
            <person name="Copetti D."/>
            <person name="Gonzalez S."/>
            <person name="Horner D.S."/>
            <person name="Falchi R."/>
            <person name="Lucas S."/>
            <person name="Mica E."/>
            <person name="Maldonado J."/>
            <person name="Lazzari B."/>
            <person name="Bielenberg D."/>
            <person name="Pirona R."/>
            <person name="Miculan M."/>
            <person name="Barakat A."/>
            <person name="Testolin R."/>
            <person name="Stella A."/>
            <person name="Tartarini S."/>
            <person name="Tonutti P."/>
            <person name="Arus P."/>
            <person name="Orellana A."/>
            <person name="Wells C."/>
            <person name="Main D."/>
            <person name="Vizzotto G."/>
            <person name="Silva H."/>
            <person name="Salamini F."/>
            <person name="Schmutz J."/>
            <person name="Morgante M."/>
            <person name="Rokhsar D.S."/>
        </authorList>
    </citation>
    <scope>NUCLEOTIDE SEQUENCE [LARGE SCALE GENOMIC DNA]</scope>
    <source>
        <strain evidence="4">cv. Nemared</strain>
    </source>
</reference>
<evidence type="ECO:0000256" key="1">
    <source>
        <dbReference type="SAM" id="Phobius"/>
    </source>
</evidence>
<evidence type="ECO:0000313" key="4">
    <source>
        <dbReference type="Proteomes" id="UP000006882"/>
    </source>
</evidence>
<sequence>MWGKFSFYFLFFSFHLALVSRTSPSPVHYPCFSLHDTLFPVAFIRDNCITFHSVILFIMVLAEFFCIDV</sequence>
<proteinExistence type="predicted"/>
<feature type="chain" id="PRO_5012806663" description="Secreted protein" evidence="2">
    <location>
        <begin position="25"/>
        <end position="69"/>
    </location>
</feature>